<evidence type="ECO:0000313" key="6">
    <source>
        <dbReference type="EMBL" id="CCX30443.1"/>
    </source>
</evidence>
<feature type="binding site" evidence="5">
    <location>
        <position position="428"/>
    </location>
    <ligand>
        <name>Mg(2+)</name>
        <dbReference type="ChEBI" id="CHEBI:18420"/>
    </ligand>
</feature>
<dbReference type="InterPro" id="IPR000890">
    <property type="entry name" value="Aliphatic_acid_kin_short-chain"/>
</dbReference>
<dbReference type="Proteomes" id="UP000018144">
    <property type="component" value="Unassembled WGS sequence"/>
</dbReference>
<comment type="catalytic activity">
    <reaction evidence="5">
        <text>acetate + ATP = acetyl phosphate + ADP</text>
        <dbReference type="Rhea" id="RHEA:11352"/>
        <dbReference type="ChEBI" id="CHEBI:22191"/>
        <dbReference type="ChEBI" id="CHEBI:30089"/>
        <dbReference type="ChEBI" id="CHEBI:30616"/>
        <dbReference type="ChEBI" id="CHEBI:456216"/>
        <dbReference type="EC" id="2.7.2.1"/>
    </reaction>
</comment>
<dbReference type="SUPFAM" id="SSF53067">
    <property type="entry name" value="Actin-like ATPase domain"/>
    <property type="match status" value="2"/>
</dbReference>
<feature type="site" description="Transition state stabilizer" evidence="5">
    <location>
        <position position="209"/>
    </location>
</feature>
<name>U4LF07_PYROM</name>
<comment type="cofactor">
    <cofactor evidence="5">
        <name>Mg(2+)</name>
        <dbReference type="ChEBI" id="CHEBI:18420"/>
    </cofactor>
</comment>
<feature type="site" description="Transition state stabilizer" evidence="5">
    <location>
        <position position="270"/>
    </location>
</feature>
<keyword evidence="7" id="KW-1185">Reference proteome</keyword>
<keyword evidence="1 5" id="KW-0808">Transferase</keyword>
<protein>
    <recommendedName>
        <fullName evidence="5">Probable acetate kinase</fullName>
        <ecNumber evidence="5">2.7.2.1</ecNumber>
    </recommendedName>
    <alternativeName>
        <fullName evidence="5">Acetokinase</fullName>
    </alternativeName>
</protein>
<dbReference type="GO" id="GO:0005524">
    <property type="term" value="F:ATP binding"/>
    <property type="evidence" value="ECO:0007669"/>
    <property type="project" value="UniProtKB-KW"/>
</dbReference>
<evidence type="ECO:0000256" key="2">
    <source>
        <dbReference type="ARBA" id="ARBA00022741"/>
    </source>
</evidence>
<dbReference type="EMBL" id="HF935441">
    <property type="protein sequence ID" value="CCX30443.1"/>
    <property type="molecule type" value="Genomic_DNA"/>
</dbReference>
<gene>
    <name evidence="6" type="ORF">PCON_08642</name>
</gene>
<evidence type="ECO:0000313" key="7">
    <source>
        <dbReference type="Proteomes" id="UP000018144"/>
    </source>
</evidence>
<dbReference type="Pfam" id="PF00871">
    <property type="entry name" value="Acetate_kinase"/>
    <property type="match status" value="1"/>
</dbReference>
<proteinExistence type="inferred from homology"/>
<feature type="binding site" evidence="5">
    <location>
        <position position="24"/>
    </location>
    <ligand>
        <name>Mg(2+)</name>
        <dbReference type="ChEBI" id="CHEBI:18420"/>
    </ligand>
</feature>
<sequence length="444" mass="48076">MTHSDTETANSGGNGEAKYILSINAGSSSVKLSLYLTNHNCEPKTIITASISSLTSSPAKFTYQDHSSPKDPVTSDLDSVDSHESAFRHFLCQLEEQSFNPPISFICHRIVHGGSFTKPTILSSSTISELNSLSSFAPLHNAPALSLVHASLKALPDATQIAYFDTLFHSTIPTAVSTYAISRDVTGGVDQSQKDQDDPRPSLRKYGFHGISYIWILNSVAEYLHQPVSETSIIALHLGSGASACAIQDGKSIDTTMGLTPASGLPGATRAGDLDPTLVFHLMKPKETGKQKDVGEGLKITEAEEVLNMECGWAGMTGTKEFGEIAEGWIKGDKDMGLAFEVFVDRVVGYVGNYWTKMGGRCDALVFSGGIGEKSNVLRREVVRRLSCLGFRIDERRNGKLRDGTVVGIGGERVSDDGGRVLVVRTDEERMMARECARDGRFWS</sequence>
<dbReference type="GO" id="GO:0000287">
    <property type="term" value="F:magnesium ion binding"/>
    <property type="evidence" value="ECO:0007669"/>
    <property type="project" value="UniProtKB-UniRule"/>
</dbReference>
<dbReference type="HAMAP" id="MF_00020">
    <property type="entry name" value="Acetate_kinase"/>
    <property type="match status" value="1"/>
</dbReference>
<keyword evidence="2 5" id="KW-0547">Nucleotide-binding</keyword>
<dbReference type="PIRSF" id="PIRSF000722">
    <property type="entry name" value="Acetate_prop_kin"/>
    <property type="match status" value="1"/>
</dbReference>
<evidence type="ECO:0000256" key="4">
    <source>
        <dbReference type="ARBA" id="ARBA00022840"/>
    </source>
</evidence>
<keyword evidence="5" id="KW-0460">Magnesium</keyword>
<dbReference type="PRINTS" id="PR00471">
    <property type="entry name" value="ACETATEKNASE"/>
</dbReference>
<dbReference type="GO" id="GO:0008776">
    <property type="term" value="F:acetate kinase activity"/>
    <property type="evidence" value="ECO:0007669"/>
    <property type="project" value="UniProtKB-UniRule"/>
</dbReference>
<dbReference type="AlphaFoldDB" id="U4LF07"/>
<dbReference type="InterPro" id="IPR043129">
    <property type="entry name" value="ATPase_NBD"/>
</dbReference>
<dbReference type="OrthoDB" id="67445at2759"/>
<evidence type="ECO:0000256" key="3">
    <source>
        <dbReference type="ARBA" id="ARBA00022777"/>
    </source>
</evidence>
<dbReference type="eggNOG" id="ENOG502QSJJ">
    <property type="taxonomic scope" value="Eukaryota"/>
</dbReference>
<accession>U4LF07</accession>
<keyword evidence="3 5" id="KW-0418">Kinase</keyword>
<feature type="binding site" evidence="5">
    <location>
        <position position="31"/>
    </location>
    <ligand>
        <name>ATP</name>
        <dbReference type="ChEBI" id="CHEBI:30616"/>
    </ligand>
</feature>
<dbReference type="STRING" id="1076935.U4LF07"/>
<feature type="binding site" evidence="5">
    <location>
        <position position="109"/>
    </location>
    <ligand>
        <name>substrate</name>
    </ligand>
</feature>
<dbReference type="Gene3D" id="3.30.420.40">
    <property type="match status" value="2"/>
</dbReference>
<dbReference type="EC" id="2.7.2.1" evidence="5"/>
<dbReference type="PANTHER" id="PTHR21060:SF15">
    <property type="entry name" value="ACETATE KINASE-RELATED"/>
    <property type="match status" value="1"/>
</dbReference>
<dbReference type="InterPro" id="IPR023865">
    <property type="entry name" value="Aliphatic_acid_kinase_CS"/>
</dbReference>
<comment type="similarity">
    <text evidence="5">Belongs to the acetokinase family.</text>
</comment>
<dbReference type="PANTHER" id="PTHR21060">
    <property type="entry name" value="ACETATE KINASE"/>
    <property type="match status" value="1"/>
</dbReference>
<feature type="binding site" evidence="5">
    <location>
        <begin position="237"/>
        <end position="241"/>
    </location>
    <ligand>
        <name>ATP</name>
        <dbReference type="ChEBI" id="CHEBI:30616"/>
    </ligand>
</feature>
<comment type="caution">
    <text evidence="5">Lacks conserved residue(s) required for the propagation of feature annotation.</text>
</comment>
<dbReference type="OMA" id="HKYVSQR"/>
<keyword evidence="4 5" id="KW-0067">ATP-binding</keyword>
<keyword evidence="5" id="KW-0479">Metal-binding</keyword>
<organism evidence="6 7">
    <name type="scientific">Pyronema omphalodes (strain CBS 100304)</name>
    <name type="common">Pyronema confluens</name>
    <dbReference type="NCBI Taxonomy" id="1076935"/>
    <lineage>
        <taxon>Eukaryota</taxon>
        <taxon>Fungi</taxon>
        <taxon>Dikarya</taxon>
        <taxon>Ascomycota</taxon>
        <taxon>Pezizomycotina</taxon>
        <taxon>Pezizomycetes</taxon>
        <taxon>Pezizales</taxon>
        <taxon>Pyronemataceae</taxon>
        <taxon>Pyronema</taxon>
    </lineage>
</organism>
<feature type="active site" description="Proton donor/acceptor" evidence="5">
    <location>
        <position position="165"/>
    </location>
</feature>
<dbReference type="GO" id="GO:0006083">
    <property type="term" value="P:acetate metabolic process"/>
    <property type="evidence" value="ECO:0007669"/>
    <property type="project" value="TreeGrafter"/>
</dbReference>
<dbReference type="InterPro" id="IPR004372">
    <property type="entry name" value="Ac/propionate_kinase"/>
</dbReference>
<dbReference type="UniPathway" id="UPA00340">
    <property type="reaction ID" value="UER00458"/>
</dbReference>
<dbReference type="GO" id="GO:0006085">
    <property type="term" value="P:acetyl-CoA biosynthetic process"/>
    <property type="evidence" value="ECO:0007669"/>
    <property type="project" value="UniProtKB-UniRule"/>
</dbReference>
<reference evidence="6 7" key="1">
    <citation type="journal article" date="2013" name="PLoS Genet.">
        <title>The genome and development-dependent transcriptomes of Pyronema confluens: a window into fungal evolution.</title>
        <authorList>
            <person name="Traeger S."/>
            <person name="Altegoer F."/>
            <person name="Freitag M."/>
            <person name="Gabaldon T."/>
            <person name="Kempken F."/>
            <person name="Kumar A."/>
            <person name="Marcet-Houben M."/>
            <person name="Poggeler S."/>
            <person name="Stajich J.E."/>
            <person name="Nowrousian M."/>
        </authorList>
    </citation>
    <scope>NUCLEOTIDE SEQUENCE [LARGE SCALE GENOMIC DNA]</scope>
    <source>
        <strain evidence="7">CBS 100304</strain>
        <tissue evidence="6">Vegetative mycelium</tissue>
    </source>
</reference>
<dbReference type="PROSITE" id="PS01075">
    <property type="entry name" value="ACETATE_KINASE_1"/>
    <property type="match status" value="1"/>
</dbReference>
<evidence type="ECO:0000256" key="1">
    <source>
        <dbReference type="ARBA" id="ARBA00022679"/>
    </source>
</evidence>
<dbReference type="PROSITE" id="PS01076">
    <property type="entry name" value="ACETATE_KINASE_2"/>
    <property type="match status" value="1"/>
</dbReference>
<comment type="pathway">
    <text evidence="5">Metabolic intermediate biosynthesis; acetyl-CoA biosynthesis; acetyl-CoA from acetate: step 1/2.</text>
</comment>
<evidence type="ECO:0000256" key="5">
    <source>
        <dbReference type="HAMAP-Rule" id="MF_03131"/>
    </source>
</evidence>